<keyword evidence="2" id="KW-1185">Reference proteome</keyword>
<name>A0A9N9NI06_9GLOM</name>
<reference evidence="1" key="1">
    <citation type="submission" date="2021-06" db="EMBL/GenBank/DDBJ databases">
        <authorList>
            <person name="Kallberg Y."/>
            <person name="Tangrot J."/>
            <person name="Rosling A."/>
        </authorList>
    </citation>
    <scope>NUCLEOTIDE SEQUENCE</scope>
    <source>
        <strain evidence="1">MA453B</strain>
    </source>
</reference>
<evidence type="ECO:0000313" key="2">
    <source>
        <dbReference type="Proteomes" id="UP000789405"/>
    </source>
</evidence>
<evidence type="ECO:0000313" key="1">
    <source>
        <dbReference type="EMBL" id="CAG8735919.1"/>
    </source>
</evidence>
<dbReference type="AlphaFoldDB" id="A0A9N9NI06"/>
<accession>A0A9N9NI06</accession>
<dbReference type="OrthoDB" id="2437341at2759"/>
<organism evidence="1 2">
    <name type="scientific">Dentiscutata erythropus</name>
    <dbReference type="NCBI Taxonomy" id="1348616"/>
    <lineage>
        <taxon>Eukaryota</taxon>
        <taxon>Fungi</taxon>
        <taxon>Fungi incertae sedis</taxon>
        <taxon>Mucoromycota</taxon>
        <taxon>Glomeromycotina</taxon>
        <taxon>Glomeromycetes</taxon>
        <taxon>Diversisporales</taxon>
        <taxon>Gigasporaceae</taxon>
        <taxon>Dentiscutata</taxon>
    </lineage>
</organism>
<gene>
    <name evidence="1" type="ORF">DERYTH_LOCUS15556</name>
</gene>
<dbReference type="EMBL" id="CAJVPY010012708">
    <property type="protein sequence ID" value="CAG8735919.1"/>
    <property type="molecule type" value="Genomic_DNA"/>
</dbReference>
<dbReference type="Proteomes" id="UP000789405">
    <property type="component" value="Unassembled WGS sequence"/>
</dbReference>
<sequence>MNLLRIDDVQKNFFQKSVDKKLQFNKLISLAKKAITLQNSENDNELDTLLKNYIEKKILQYEKETKEREMRILRENYSLENVLAIETDDNQLISINNVANLLNHIGKGALKKNHIK</sequence>
<proteinExistence type="predicted"/>
<protein>
    <submittedName>
        <fullName evidence="1">10889_t:CDS:1</fullName>
    </submittedName>
</protein>
<feature type="non-terminal residue" evidence="1">
    <location>
        <position position="116"/>
    </location>
</feature>
<comment type="caution">
    <text evidence="1">The sequence shown here is derived from an EMBL/GenBank/DDBJ whole genome shotgun (WGS) entry which is preliminary data.</text>
</comment>